<dbReference type="EMBL" id="VFIA01000010">
    <property type="protein sequence ID" value="MBC3791625.1"/>
    <property type="molecule type" value="Genomic_DNA"/>
</dbReference>
<dbReference type="GO" id="GO:0008168">
    <property type="term" value="F:methyltransferase activity"/>
    <property type="evidence" value="ECO:0007669"/>
    <property type="project" value="UniProtKB-KW"/>
</dbReference>
<feature type="domain" description="Methyltransferase type 11" evidence="1">
    <location>
        <begin position="75"/>
        <end position="190"/>
    </location>
</feature>
<keyword evidence="2" id="KW-0808">Transferase</keyword>
<dbReference type="InterPro" id="IPR050508">
    <property type="entry name" value="Methyltransf_Superfamily"/>
</dbReference>
<evidence type="ECO:0000313" key="2">
    <source>
        <dbReference type="EMBL" id="MBC3791625.1"/>
    </source>
</evidence>
<dbReference type="InterPro" id="IPR013216">
    <property type="entry name" value="Methyltransf_11"/>
</dbReference>
<dbReference type="Proteomes" id="UP000700732">
    <property type="component" value="Unassembled WGS sequence"/>
</dbReference>
<name>A0ABR6W508_9BACT</name>
<dbReference type="GO" id="GO:0032259">
    <property type="term" value="P:methylation"/>
    <property type="evidence" value="ECO:0007669"/>
    <property type="project" value="UniProtKB-KW"/>
</dbReference>
<proteinExistence type="predicted"/>
<dbReference type="SUPFAM" id="SSF53335">
    <property type="entry name" value="S-adenosyl-L-methionine-dependent methyltransferases"/>
    <property type="match status" value="1"/>
</dbReference>
<dbReference type="Gene3D" id="3.40.50.150">
    <property type="entry name" value="Vaccinia Virus protein VP39"/>
    <property type="match status" value="1"/>
</dbReference>
<evidence type="ECO:0000259" key="1">
    <source>
        <dbReference type="Pfam" id="PF08241"/>
    </source>
</evidence>
<accession>A0ABR6W508</accession>
<organism evidence="2 3">
    <name type="scientific">Spirosoma utsteinense</name>
    <dbReference type="NCBI Taxonomy" id="2585773"/>
    <lineage>
        <taxon>Bacteria</taxon>
        <taxon>Pseudomonadati</taxon>
        <taxon>Bacteroidota</taxon>
        <taxon>Cytophagia</taxon>
        <taxon>Cytophagales</taxon>
        <taxon>Cytophagaceae</taxon>
        <taxon>Spirosoma</taxon>
    </lineage>
</organism>
<keyword evidence="3" id="KW-1185">Reference proteome</keyword>
<reference evidence="2 3" key="1">
    <citation type="submission" date="2019-06" db="EMBL/GenBank/DDBJ databases">
        <title>Spirosoma utsteinense sp. nov. isolated from Antarctic ice-free soils.</title>
        <authorList>
            <person name="Tahon G."/>
        </authorList>
    </citation>
    <scope>NUCLEOTIDE SEQUENCE [LARGE SCALE GENOMIC DNA]</scope>
    <source>
        <strain evidence="2 3">LMG 31447</strain>
    </source>
</reference>
<sequence>MTIKQFIPSSIKTALKQAVPVTLVDRFEIITGQRDSLTPPKRLHFVGGGDFKSHGDAFFGRFREIGDLQPTDRVLDVGSGVGRLAVPLAQYLTTSNCYEGIEIVKDGVDWCQQFITKKYPEFRFGHLNIYNKTYNPAGQVLASEVVFPFPADSFTFCFLTSVFTHMLEKDVVHYLKELYRVLKPGGRVYFTIFLLNTDSRRLIDAGRSSIALKPFTDLSMVESTDAPENAIAFDETFIVNTLAEIGFVIKGGIRYGYWSGRTENFYDYQDTLVVTR</sequence>
<comment type="caution">
    <text evidence="2">The sequence shown here is derived from an EMBL/GenBank/DDBJ whole genome shotgun (WGS) entry which is preliminary data.</text>
</comment>
<dbReference type="CDD" id="cd02440">
    <property type="entry name" value="AdoMet_MTases"/>
    <property type="match status" value="1"/>
</dbReference>
<dbReference type="InterPro" id="IPR029063">
    <property type="entry name" value="SAM-dependent_MTases_sf"/>
</dbReference>
<dbReference type="PANTHER" id="PTHR42912">
    <property type="entry name" value="METHYLTRANSFERASE"/>
    <property type="match status" value="1"/>
</dbReference>
<dbReference type="RefSeq" id="WP_186737416.1">
    <property type="nucleotide sequence ID" value="NZ_VFIA01000010.1"/>
</dbReference>
<dbReference type="Pfam" id="PF08241">
    <property type="entry name" value="Methyltransf_11"/>
    <property type="match status" value="1"/>
</dbReference>
<gene>
    <name evidence="2" type="ORF">FH603_2131</name>
</gene>
<protein>
    <submittedName>
        <fullName evidence="2">SAM-dependent methyltransferase</fullName>
    </submittedName>
</protein>
<evidence type="ECO:0000313" key="3">
    <source>
        <dbReference type="Proteomes" id="UP000700732"/>
    </source>
</evidence>
<keyword evidence="2" id="KW-0489">Methyltransferase</keyword>
<dbReference type="PANTHER" id="PTHR42912:SF98">
    <property type="entry name" value="UNCHARACTERISED METHYLTRANSFERASE RV1498C"/>
    <property type="match status" value="1"/>
</dbReference>